<gene>
    <name evidence="1" type="ORF">AVDCRST_MAG92-2351</name>
</gene>
<accession>A0A6J4IRV2</accession>
<name>A0A6J4IRV2_9CYAN</name>
<protein>
    <recommendedName>
        <fullName evidence="2">Glycosyl transferase, group 1</fullName>
    </recommendedName>
</protein>
<dbReference type="SUPFAM" id="SSF53756">
    <property type="entry name" value="UDP-Glycosyltransferase/glycogen phosphorylase"/>
    <property type="match status" value="1"/>
</dbReference>
<evidence type="ECO:0008006" key="2">
    <source>
        <dbReference type="Google" id="ProtNLM"/>
    </source>
</evidence>
<dbReference type="AlphaFoldDB" id="A0A6J4IRV2"/>
<organism evidence="1">
    <name type="scientific">uncultured Coleofasciculus sp</name>
    <dbReference type="NCBI Taxonomy" id="1267456"/>
    <lineage>
        <taxon>Bacteria</taxon>
        <taxon>Bacillati</taxon>
        <taxon>Cyanobacteriota</taxon>
        <taxon>Cyanophyceae</taxon>
        <taxon>Coleofasciculales</taxon>
        <taxon>Coleofasciculaceae</taxon>
        <taxon>Coleofasciculus</taxon>
        <taxon>environmental samples</taxon>
    </lineage>
</organism>
<proteinExistence type="predicted"/>
<reference evidence="1" key="1">
    <citation type="submission" date="2020-02" db="EMBL/GenBank/DDBJ databases">
        <authorList>
            <person name="Meier V. D."/>
        </authorList>
    </citation>
    <scope>NUCLEOTIDE SEQUENCE</scope>
    <source>
        <strain evidence="1">AVDCRST_MAG92</strain>
    </source>
</reference>
<evidence type="ECO:0000313" key="1">
    <source>
        <dbReference type="EMBL" id="CAA9259040.1"/>
    </source>
</evidence>
<dbReference type="EMBL" id="CADCTM010000359">
    <property type="protein sequence ID" value="CAA9259040.1"/>
    <property type="molecule type" value="Genomic_DNA"/>
</dbReference>
<sequence length="95" mass="10869">MVLGKPIVQVDLLEGKCSAGTASIYARPGDAVDFAEKIMELIEQPEHRRQMEIEEQLRIRELLVEWRQQTPRLLDAYPRALQDQKTPVPNKVESG</sequence>